<dbReference type="GO" id="GO:0005840">
    <property type="term" value="C:ribosome"/>
    <property type="evidence" value="ECO:0007669"/>
    <property type="project" value="UniProtKB-KW"/>
</dbReference>
<keyword evidence="1" id="KW-0689">Ribosomal protein</keyword>
<organism evidence="1 2">
    <name type="scientific">Vairimorpha apis BRL 01</name>
    <dbReference type="NCBI Taxonomy" id="1037528"/>
    <lineage>
        <taxon>Eukaryota</taxon>
        <taxon>Fungi</taxon>
        <taxon>Fungi incertae sedis</taxon>
        <taxon>Microsporidia</taxon>
        <taxon>Nosematidae</taxon>
        <taxon>Vairimorpha</taxon>
    </lineage>
</organism>
<accession>T0MGF7</accession>
<protein>
    <submittedName>
        <fullName evidence="1">Ribosomal protein l24e</fullName>
    </submittedName>
</protein>
<reference evidence="1 2" key="1">
    <citation type="journal article" date="2013" name="BMC Genomics">
        <title>Genome sequencing and comparative genomics of honey bee microsporidia, Nosema apis reveal novel insights into host-parasite interactions.</title>
        <authorList>
            <person name="Chen Yp."/>
            <person name="Pettis J.S."/>
            <person name="Zhao Y."/>
            <person name="Liu X."/>
            <person name="Tallon L.J."/>
            <person name="Sadzewicz L.D."/>
            <person name="Li R."/>
            <person name="Zheng H."/>
            <person name="Huang S."/>
            <person name="Zhang X."/>
            <person name="Hamilton M.C."/>
            <person name="Pernal S.F."/>
            <person name="Melathopoulos A.P."/>
            <person name="Yan X."/>
            <person name="Evans J.D."/>
        </authorList>
    </citation>
    <scope>NUCLEOTIDE SEQUENCE [LARGE SCALE GENOMIC DNA]</scope>
    <source>
        <strain evidence="1 2">BRL 01</strain>
    </source>
</reference>
<evidence type="ECO:0000313" key="2">
    <source>
        <dbReference type="Proteomes" id="UP000053780"/>
    </source>
</evidence>
<dbReference type="VEuPathDB" id="MicrosporidiaDB:NAPIS_ORF02307"/>
<evidence type="ECO:0000313" key="1">
    <source>
        <dbReference type="EMBL" id="EQB60130.1"/>
    </source>
</evidence>
<dbReference type="EMBL" id="KE647330">
    <property type="protein sequence ID" value="EQB60130.1"/>
    <property type="molecule type" value="Genomic_DNA"/>
</dbReference>
<keyword evidence="2" id="KW-1185">Reference proteome</keyword>
<dbReference type="OrthoDB" id="2194671at2759"/>
<dbReference type="AlphaFoldDB" id="T0MGF7"/>
<proteinExistence type="predicted"/>
<sequence>MSEDVLWSVIVGMSYNKLYLIDHENNNYDSSETSEEFNFINLCYECKELFSDVLIEIKKIESNISFETSLVYPLLRYSSLYFSLKNDIKFITKNNLIYKRRKDLEEYKINCILAKTGISILKSRELWCNLNHNIVKYITKNLDRSKIFFRKIGHTLLYSSFDIFLLMNYYVFENKSFQAFLSLEEIVKIKDKVDKIFNIIKNIKESISNVSKKGNLLIFNLKDDFYKNKISYIKFSYNLISFYKYRKYSNFKYIVMIGKYEEDKILVCGYNINFGDNKLNGCKIFHKNDFYNNINKIE</sequence>
<dbReference type="HOGENOM" id="CLU_934135_0_0_1"/>
<dbReference type="Proteomes" id="UP000053780">
    <property type="component" value="Unassembled WGS sequence"/>
</dbReference>
<gene>
    <name evidence="1" type="ORF">NAPIS_ORF02307</name>
</gene>
<name>T0MGF7_9MICR</name>
<keyword evidence="1" id="KW-0687">Ribonucleoprotein</keyword>